<sequence length="156" mass="17167">MKDLREFHDPHLHLPIGGKTYTVKAPNAKDGLRLKAYVLSPDSANMTVSGRANIEMIAMVLGSTYDEATDTMSGGLWDELTGDGVPLDEVYHVANTAIAHYAVGETFGEYWWENRLGKELEPLVPEATMGWIQHTAEQEEQQAAPTPAAMPKKRAS</sequence>
<keyword evidence="4" id="KW-1185">Reference proteome</keyword>
<evidence type="ECO:0000259" key="2">
    <source>
        <dbReference type="Pfam" id="PF24201"/>
    </source>
</evidence>
<feature type="domain" description="DUF7426" evidence="2">
    <location>
        <begin position="2"/>
        <end position="146"/>
    </location>
</feature>
<dbReference type="RefSeq" id="WP_019193347.1">
    <property type="nucleotide sequence ID" value="NZ_LT629765.1"/>
</dbReference>
<gene>
    <name evidence="3" type="ORF">SAMN04488539_0290</name>
</gene>
<feature type="region of interest" description="Disordered" evidence="1">
    <location>
        <begin position="137"/>
        <end position="156"/>
    </location>
</feature>
<dbReference type="InterPro" id="IPR055849">
    <property type="entry name" value="DUF7426"/>
</dbReference>
<dbReference type="EMBL" id="LT629765">
    <property type="protein sequence ID" value="SDR76391.1"/>
    <property type="molecule type" value="Genomic_DNA"/>
</dbReference>
<organism evidence="3 4">
    <name type="scientific">Corynebacterium timonense</name>
    <dbReference type="NCBI Taxonomy" id="441500"/>
    <lineage>
        <taxon>Bacteria</taxon>
        <taxon>Bacillati</taxon>
        <taxon>Actinomycetota</taxon>
        <taxon>Actinomycetes</taxon>
        <taxon>Mycobacteriales</taxon>
        <taxon>Corynebacteriaceae</taxon>
        <taxon>Corynebacterium</taxon>
    </lineage>
</organism>
<evidence type="ECO:0000313" key="3">
    <source>
        <dbReference type="EMBL" id="SDR76391.1"/>
    </source>
</evidence>
<accession>A0A1H1LPC1</accession>
<dbReference type="STRING" id="1203190.GCA_000312345_00480"/>
<dbReference type="AlphaFoldDB" id="A0A1H1LPC1"/>
<reference evidence="3 4" key="1">
    <citation type="submission" date="2016-10" db="EMBL/GenBank/DDBJ databases">
        <authorList>
            <person name="de Groot N.N."/>
        </authorList>
    </citation>
    <scope>NUCLEOTIDE SEQUENCE [LARGE SCALE GENOMIC DNA]</scope>
    <source>
        <strain evidence="3 4">DSM 45434</strain>
    </source>
</reference>
<name>A0A1H1LPC1_9CORY</name>
<dbReference type="OrthoDB" id="4556635at2"/>
<evidence type="ECO:0000313" key="4">
    <source>
        <dbReference type="Proteomes" id="UP000182237"/>
    </source>
</evidence>
<dbReference type="Pfam" id="PF24201">
    <property type="entry name" value="DUF7426"/>
    <property type="match status" value="1"/>
</dbReference>
<evidence type="ECO:0000256" key="1">
    <source>
        <dbReference type="SAM" id="MobiDB-lite"/>
    </source>
</evidence>
<dbReference type="Proteomes" id="UP000182237">
    <property type="component" value="Chromosome I"/>
</dbReference>
<proteinExistence type="predicted"/>
<protein>
    <recommendedName>
        <fullName evidence="2">DUF7426 domain-containing protein</fullName>
    </recommendedName>
</protein>
<dbReference type="eggNOG" id="ENOG5031JDK">
    <property type="taxonomic scope" value="Bacteria"/>
</dbReference>